<evidence type="ECO:0000313" key="2">
    <source>
        <dbReference type="EMBL" id="UPL49164.1"/>
    </source>
</evidence>
<organism evidence="2 3">
    <name type="scientific">Hymenobacter sublimis</name>
    <dbReference type="NCBI Taxonomy" id="2933777"/>
    <lineage>
        <taxon>Bacteria</taxon>
        <taxon>Pseudomonadati</taxon>
        <taxon>Bacteroidota</taxon>
        <taxon>Cytophagia</taxon>
        <taxon>Cytophagales</taxon>
        <taxon>Hymenobacteraceae</taxon>
        <taxon>Hymenobacter</taxon>
    </lineage>
</organism>
<evidence type="ECO:0000256" key="1">
    <source>
        <dbReference type="SAM" id="MobiDB-lite"/>
    </source>
</evidence>
<dbReference type="PANTHER" id="PTHR30441">
    <property type="entry name" value="DUF748 DOMAIN-CONTAINING PROTEIN"/>
    <property type="match status" value="1"/>
</dbReference>
<dbReference type="PANTHER" id="PTHR30441:SF8">
    <property type="entry name" value="DUF748 DOMAIN-CONTAINING PROTEIN"/>
    <property type="match status" value="1"/>
</dbReference>
<protein>
    <recommendedName>
        <fullName evidence="4">AsmA-like C-terminal domain-containing protein</fullName>
    </recommendedName>
</protein>
<feature type="region of interest" description="Disordered" evidence="1">
    <location>
        <begin position="776"/>
        <end position="834"/>
    </location>
</feature>
<dbReference type="RefSeq" id="WP_247975431.1">
    <property type="nucleotide sequence ID" value="NZ_CP095848.1"/>
</dbReference>
<evidence type="ECO:0000313" key="3">
    <source>
        <dbReference type="Proteomes" id="UP000829647"/>
    </source>
</evidence>
<gene>
    <name evidence="2" type="ORF">MWH26_18535</name>
</gene>
<accession>A0ABY4J8M3</accession>
<reference evidence="2 3" key="1">
    <citation type="submission" date="2022-04" db="EMBL/GenBank/DDBJ databases">
        <title>Hymenobacter sp. isolated from the air.</title>
        <authorList>
            <person name="Won M."/>
            <person name="Lee C.-M."/>
            <person name="Woen H.-Y."/>
            <person name="Kwon S.-W."/>
        </authorList>
    </citation>
    <scope>NUCLEOTIDE SEQUENCE [LARGE SCALE GENOMIC DNA]</scope>
    <source>
        <strain evidence="3">5516 S-25</strain>
    </source>
</reference>
<feature type="compositionally biased region" description="Low complexity" evidence="1">
    <location>
        <begin position="784"/>
        <end position="803"/>
    </location>
</feature>
<dbReference type="InterPro" id="IPR052894">
    <property type="entry name" value="AsmA-related"/>
</dbReference>
<proteinExistence type="predicted"/>
<keyword evidence="3" id="KW-1185">Reference proteome</keyword>
<dbReference type="EMBL" id="CP095848">
    <property type="protein sequence ID" value="UPL49164.1"/>
    <property type="molecule type" value="Genomic_DNA"/>
</dbReference>
<sequence>MLALLVGAVGGVWLGQDRIIGLFVQALNRRLQVPVQASRLEVSVLDQFPRLSVTLHNVVVAGSEPTDTVKLARARRLYCAFDAWDLLAGRYHIRAVTLADAQVRVRRNAQGRGNYHVLRPDTTAPAATSPFGMELEGIELQRVRVLYEDASRHQHFSLHTPQLRAALSITDARLDITAQGVAQVAALRLGNDEYFQRKELTVSTTLVIDRPGQKLTIEPSQIHIGPAAYAVAGTIDYQRAAVLDVRCEATGADVQSVLALLPPRLAQRLAGYRSRGAVYFGGTVRGELSAARNPTVAVRFGCKEASFYHPRYQQAIDHVSLTGAFTNGSSQAARTAELTLNNVRGQLSGRPFSGNLQIRNFADPRVQLQAQAELDVARAVRFFPLATVRQARGNATVRLRLNGRLQDLRHRPTAAQASGELALRDVYLQLRDFRQPFTHLTGRLQLQGSDVAVPALSGELGNSDFRGRGTLRNVTRWLLQPGQPLRLEAVVASRLLDFNQLLYAYQPVATPSAGQKQGSTTKGDGLRVPASIALNLQTTAAQLRFRRLRGRTLRGTLHLQDRVFTSPGLTLLAAGGQVSVQGRVDVRQPQLMKASTVVGCQQVPLDSLFYVFEDFGQQFITQRHLRGRLTATAEVDSYFDQHLTPLTDRLEAEVHATVRQGELLNFEPMQKLSFLASRATLRHLRFAELQNRLYVQSRTVYVPEMDIRSNVKAASLIRVTGTHTFDQQMDYHVRIPLLPGLLPQVRAGAEGPMLRLAIQGNERDFTIRYERAAREPTAPVVAGPATGTRPSSASSAPRTTAAPIGPAAVAKPSFEIKKPVKKPAQPQTGEYFDF</sequence>
<dbReference type="Proteomes" id="UP000829647">
    <property type="component" value="Chromosome"/>
</dbReference>
<evidence type="ECO:0008006" key="4">
    <source>
        <dbReference type="Google" id="ProtNLM"/>
    </source>
</evidence>
<name>A0ABY4J8M3_9BACT</name>